<evidence type="ECO:0000313" key="3">
    <source>
        <dbReference type="Proteomes" id="UP000700596"/>
    </source>
</evidence>
<gene>
    <name evidence="2" type="ORF">B0J11DRAFT_508645</name>
</gene>
<accession>A0A9P9IHL4</accession>
<proteinExistence type="predicted"/>
<evidence type="ECO:0000313" key="2">
    <source>
        <dbReference type="EMBL" id="KAH7119854.1"/>
    </source>
</evidence>
<feature type="compositionally biased region" description="Basic residues" evidence="1">
    <location>
        <begin position="98"/>
        <end position="108"/>
    </location>
</feature>
<dbReference type="OrthoDB" id="5403747at2759"/>
<evidence type="ECO:0000256" key="1">
    <source>
        <dbReference type="SAM" id="MobiDB-lite"/>
    </source>
</evidence>
<dbReference type="EMBL" id="JAGMWT010000011">
    <property type="protein sequence ID" value="KAH7119854.1"/>
    <property type="molecule type" value="Genomic_DNA"/>
</dbReference>
<dbReference type="Proteomes" id="UP000700596">
    <property type="component" value="Unassembled WGS sequence"/>
</dbReference>
<dbReference type="AlphaFoldDB" id="A0A9P9IHL4"/>
<keyword evidence="3" id="KW-1185">Reference proteome</keyword>
<organism evidence="2 3">
    <name type="scientific">Dendryphion nanum</name>
    <dbReference type="NCBI Taxonomy" id="256645"/>
    <lineage>
        <taxon>Eukaryota</taxon>
        <taxon>Fungi</taxon>
        <taxon>Dikarya</taxon>
        <taxon>Ascomycota</taxon>
        <taxon>Pezizomycotina</taxon>
        <taxon>Dothideomycetes</taxon>
        <taxon>Pleosporomycetidae</taxon>
        <taxon>Pleosporales</taxon>
        <taxon>Torulaceae</taxon>
        <taxon>Dendryphion</taxon>
    </lineage>
</organism>
<comment type="caution">
    <text evidence="2">The sequence shown here is derived from an EMBL/GenBank/DDBJ whole genome shotgun (WGS) entry which is preliminary data.</text>
</comment>
<sequence length="164" mass="17636">MTSDDKVAFSAREMETLALAWQCFESEPKIDYKKLAAIAGYTEGSAKTTMGNLRRKLKASAAQQGISDGAATPKTPKSGAGGRPKKRIVDDGEESPTKRKATPKTKKTVNKDIQDEDEEFLDVRVKKEEALGLQLDSWAYGDGGNSGAFAFDSGNGTSGFDSFN</sequence>
<protein>
    <submittedName>
        <fullName evidence="2">Uncharacterized protein</fullName>
    </submittedName>
</protein>
<name>A0A9P9IHL4_9PLEO</name>
<feature type="region of interest" description="Disordered" evidence="1">
    <location>
        <begin position="56"/>
        <end position="113"/>
    </location>
</feature>
<feature type="compositionally biased region" description="Polar residues" evidence="1">
    <location>
        <begin position="154"/>
        <end position="164"/>
    </location>
</feature>
<reference evidence="2" key="1">
    <citation type="journal article" date="2021" name="Nat. Commun.">
        <title>Genetic determinants of endophytism in the Arabidopsis root mycobiome.</title>
        <authorList>
            <person name="Mesny F."/>
            <person name="Miyauchi S."/>
            <person name="Thiergart T."/>
            <person name="Pickel B."/>
            <person name="Atanasova L."/>
            <person name="Karlsson M."/>
            <person name="Huettel B."/>
            <person name="Barry K.W."/>
            <person name="Haridas S."/>
            <person name="Chen C."/>
            <person name="Bauer D."/>
            <person name="Andreopoulos W."/>
            <person name="Pangilinan J."/>
            <person name="LaButti K."/>
            <person name="Riley R."/>
            <person name="Lipzen A."/>
            <person name="Clum A."/>
            <person name="Drula E."/>
            <person name="Henrissat B."/>
            <person name="Kohler A."/>
            <person name="Grigoriev I.V."/>
            <person name="Martin F.M."/>
            <person name="Hacquard S."/>
        </authorList>
    </citation>
    <scope>NUCLEOTIDE SEQUENCE</scope>
    <source>
        <strain evidence="2">MPI-CAGE-CH-0243</strain>
    </source>
</reference>
<feature type="region of interest" description="Disordered" evidence="1">
    <location>
        <begin position="144"/>
        <end position="164"/>
    </location>
</feature>